<evidence type="ECO:0000313" key="1">
    <source>
        <dbReference type="EMBL" id="SON55221.1"/>
    </source>
</evidence>
<name>A0A2C9D659_9HYPH</name>
<proteinExistence type="predicted"/>
<organism evidence="1 2">
    <name type="scientific">Hartmannibacter diazotrophicus</name>
    <dbReference type="NCBI Taxonomy" id="1482074"/>
    <lineage>
        <taxon>Bacteria</taxon>
        <taxon>Pseudomonadati</taxon>
        <taxon>Pseudomonadota</taxon>
        <taxon>Alphaproteobacteria</taxon>
        <taxon>Hyphomicrobiales</taxon>
        <taxon>Pleomorphomonadaceae</taxon>
        <taxon>Hartmannibacter</taxon>
    </lineage>
</organism>
<dbReference type="Proteomes" id="UP000223606">
    <property type="component" value="Chromosome 1"/>
</dbReference>
<gene>
    <name evidence="1" type="ORF">HDIA_1680</name>
</gene>
<dbReference type="KEGG" id="hdi:HDIA_1680"/>
<dbReference type="EMBL" id="LT960614">
    <property type="protein sequence ID" value="SON55221.1"/>
    <property type="molecule type" value="Genomic_DNA"/>
</dbReference>
<protein>
    <submittedName>
        <fullName evidence="1">Uncharacterized protein</fullName>
    </submittedName>
</protein>
<sequence length="32" mass="3321">MAKEIENIGSSVCAPPVADCQNEVMVDRAGAD</sequence>
<accession>A0A2C9D659</accession>
<reference evidence="2" key="1">
    <citation type="submission" date="2017-09" db="EMBL/GenBank/DDBJ databases">
        <title>Genome sequence of Nannocystis excedens DSM 71.</title>
        <authorList>
            <person name="Blom J."/>
        </authorList>
    </citation>
    <scope>NUCLEOTIDE SEQUENCE [LARGE SCALE GENOMIC DNA]</scope>
    <source>
        <strain evidence="2">type strain: E19</strain>
    </source>
</reference>
<evidence type="ECO:0000313" key="2">
    <source>
        <dbReference type="Proteomes" id="UP000223606"/>
    </source>
</evidence>
<dbReference type="AlphaFoldDB" id="A0A2C9D659"/>
<keyword evidence="2" id="KW-1185">Reference proteome</keyword>